<sequence>MKDKKLTPEDLQDIETSEDIAIPLIRKYASNYSGKVHYSQLGASYGMSVVGTVDTVIGSAEYLDGHFIMPDQINVQKLANWYIENKGSEDKRDAITFFMAEYIKRKINELYRSIKKDSIPYYTTLAVKKESFDKYNEEIQKRKDKGVKIIRLK</sequence>
<evidence type="ECO:0000313" key="1">
    <source>
        <dbReference type="EMBL" id="MFC4559388.1"/>
    </source>
</evidence>
<proteinExistence type="predicted"/>
<dbReference type="RefSeq" id="WP_390297433.1">
    <property type="nucleotide sequence ID" value="NZ_JBHSFU010000008.1"/>
</dbReference>
<protein>
    <submittedName>
        <fullName evidence="1">Uncharacterized protein</fullName>
    </submittedName>
</protein>
<comment type="caution">
    <text evidence="1">The sequence shown here is derived from an EMBL/GenBank/DDBJ whole genome shotgun (WGS) entry which is preliminary data.</text>
</comment>
<dbReference type="Proteomes" id="UP001595989">
    <property type="component" value="Unassembled WGS sequence"/>
</dbReference>
<dbReference type="EMBL" id="JBHSFU010000008">
    <property type="protein sequence ID" value="MFC4559388.1"/>
    <property type="molecule type" value="Genomic_DNA"/>
</dbReference>
<evidence type="ECO:0000313" key="2">
    <source>
        <dbReference type="Proteomes" id="UP001595989"/>
    </source>
</evidence>
<organism evidence="1 2">
    <name type="scientific">Virgibacillus kekensis</name>
    <dbReference type="NCBI Taxonomy" id="202261"/>
    <lineage>
        <taxon>Bacteria</taxon>
        <taxon>Bacillati</taxon>
        <taxon>Bacillota</taxon>
        <taxon>Bacilli</taxon>
        <taxon>Bacillales</taxon>
        <taxon>Bacillaceae</taxon>
        <taxon>Virgibacillus</taxon>
    </lineage>
</organism>
<keyword evidence="2" id="KW-1185">Reference proteome</keyword>
<accession>A0ABV9DMR8</accession>
<gene>
    <name evidence="1" type="ORF">ACFO3D_14415</name>
</gene>
<name>A0ABV9DMR8_9BACI</name>
<reference evidence="2" key="1">
    <citation type="journal article" date="2019" name="Int. J. Syst. Evol. Microbiol.">
        <title>The Global Catalogue of Microorganisms (GCM) 10K type strain sequencing project: providing services to taxonomists for standard genome sequencing and annotation.</title>
        <authorList>
            <consortium name="The Broad Institute Genomics Platform"/>
            <consortium name="The Broad Institute Genome Sequencing Center for Infectious Disease"/>
            <person name="Wu L."/>
            <person name="Ma J."/>
        </authorList>
    </citation>
    <scope>NUCLEOTIDE SEQUENCE [LARGE SCALE GENOMIC DNA]</scope>
    <source>
        <strain evidence="2">CGMCC 4.7426</strain>
    </source>
</reference>